<feature type="domain" description="Copper amine oxidase-like N-terminal" evidence="4">
    <location>
        <begin position="448"/>
        <end position="546"/>
    </location>
</feature>
<dbReference type="InterPro" id="IPR012854">
    <property type="entry name" value="Cu_amine_oxidase-like_N"/>
</dbReference>
<dbReference type="PROSITE" id="PS51450">
    <property type="entry name" value="LRR"/>
    <property type="match status" value="3"/>
</dbReference>
<dbReference type="SUPFAM" id="SSF55383">
    <property type="entry name" value="Copper amine oxidase, domain N"/>
    <property type="match status" value="1"/>
</dbReference>
<dbReference type="RefSeq" id="WP_155619389.1">
    <property type="nucleotide sequence ID" value="NZ_WNZZ01000002.1"/>
</dbReference>
<feature type="signal peptide" evidence="3">
    <location>
        <begin position="1"/>
        <end position="32"/>
    </location>
</feature>
<dbReference type="InterPro" id="IPR001611">
    <property type="entry name" value="Leu-rich_rpt"/>
</dbReference>
<dbReference type="Pfam" id="PF12799">
    <property type="entry name" value="LRR_4"/>
    <property type="match status" value="2"/>
</dbReference>
<keyword evidence="3" id="KW-0732">Signal</keyword>
<accession>A0A6N8EPI5</accession>
<sequence length="557" mass="60690">MKWSFKLVKIQTLFLLLLLLPIPLFLSSAASAASSDSITIEDPVLEKIVRSLLGKPSGPITAEDAARITEIDTSKSYDAMAEGAQNGAGDGSAGMFPGIQSLEGLQHFAHLQRLYIAPDYTHSFQPEHRIKDVAPLSKLSKLEDLTISSASLKSLDDLQNLNNLKRLTLQYNGELSDLKPLGGLTSLEELDLTGNHVTELSPIGHLPKLHKLVLDTNPLVDLEPLRGLKGLTELSFADLTLASDNPHPKPIGLKPLSGLTGLVKLNMEAARVADLAPIKPLSRLEELDAGQNPNLLHPETVSSFPNLTRLSLPAVGLKDVEPLTGLTKLESLDISMNQIETVDPLRGLSRLRTFNAAANRLSSLAVIKAWPELEYAHFSHNLLVSLEGVQPGPKLKLLDIEGNIVDYRELSGSAAVIQRLKEAGAEVLFTTYEPFPDILFRQTQDVYVLGKFVKLNEAPFNNKGRFYVPLRFVSETLGAGVKWDKSARKVTIHGKNRELELTVGEKNILVNGKRVETDAAPMMVGGTTFVPVRFVSEQLGIYVQSMGNSAVGLILPD</sequence>
<dbReference type="SMART" id="SM00365">
    <property type="entry name" value="LRR_SD22"/>
    <property type="match status" value="3"/>
</dbReference>
<dbReference type="Pfam" id="PF07833">
    <property type="entry name" value="Cu_amine_oxidN1"/>
    <property type="match status" value="1"/>
</dbReference>
<keyword evidence="1" id="KW-0433">Leucine-rich repeat</keyword>
<protein>
    <recommendedName>
        <fullName evidence="4">Copper amine oxidase-like N-terminal domain-containing protein</fullName>
    </recommendedName>
</protein>
<dbReference type="InterPro" id="IPR050836">
    <property type="entry name" value="SDS22/Internalin_LRR"/>
</dbReference>
<evidence type="ECO:0000256" key="3">
    <source>
        <dbReference type="SAM" id="SignalP"/>
    </source>
</evidence>
<dbReference type="EMBL" id="WNZZ01000002">
    <property type="protein sequence ID" value="MUG21404.1"/>
    <property type="molecule type" value="Genomic_DNA"/>
</dbReference>
<dbReference type="InterPro" id="IPR032675">
    <property type="entry name" value="LRR_dom_sf"/>
</dbReference>
<dbReference type="InterPro" id="IPR036582">
    <property type="entry name" value="Mao_N_sf"/>
</dbReference>
<organism evidence="5 6">
    <name type="scientific">Paenibacillus macerans</name>
    <name type="common">Bacillus macerans</name>
    <dbReference type="NCBI Taxonomy" id="44252"/>
    <lineage>
        <taxon>Bacteria</taxon>
        <taxon>Bacillati</taxon>
        <taxon>Bacillota</taxon>
        <taxon>Bacilli</taxon>
        <taxon>Bacillales</taxon>
        <taxon>Paenibacillaceae</taxon>
        <taxon>Paenibacillus</taxon>
    </lineage>
</organism>
<name>A0A6N8EPI5_PAEMA</name>
<keyword evidence="2" id="KW-0677">Repeat</keyword>
<dbReference type="PANTHER" id="PTHR46652:SF3">
    <property type="entry name" value="LEUCINE-RICH REPEAT-CONTAINING PROTEIN 9"/>
    <property type="match status" value="1"/>
</dbReference>
<dbReference type="Gene3D" id="3.80.10.10">
    <property type="entry name" value="Ribonuclease Inhibitor"/>
    <property type="match status" value="1"/>
</dbReference>
<evidence type="ECO:0000256" key="1">
    <source>
        <dbReference type="ARBA" id="ARBA00022614"/>
    </source>
</evidence>
<evidence type="ECO:0000313" key="6">
    <source>
        <dbReference type="Proteomes" id="UP000442469"/>
    </source>
</evidence>
<dbReference type="InterPro" id="IPR025875">
    <property type="entry name" value="Leu-rich_rpt_4"/>
</dbReference>
<evidence type="ECO:0000256" key="2">
    <source>
        <dbReference type="ARBA" id="ARBA00022737"/>
    </source>
</evidence>
<dbReference type="PANTHER" id="PTHR46652">
    <property type="entry name" value="LEUCINE-RICH REPEAT AND IQ DOMAIN-CONTAINING PROTEIN 1-RELATED"/>
    <property type="match status" value="1"/>
</dbReference>
<dbReference type="SUPFAM" id="SSF52058">
    <property type="entry name" value="L domain-like"/>
    <property type="match status" value="1"/>
</dbReference>
<evidence type="ECO:0000259" key="4">
    <source>
        <dbReference type="Pfam" id="PF07833"/>
    </source>
</evidence>
<dbReference type="Proteomes" id="UP000442469">
    <property type="component" value="Unassembled WGS sequence"/>
</dbReference>
<reference evidence="5 6" key="1">
    <citation type="submission" date="2019-11" db="EMBL/GenBank/DDBJ databases">
        <title>Draft genome sequences of five Paenibacillus species of dairy origin.</title>
        <authorList>
            <person name="Olajide A.M."/>
            <person name="Chen S."/>
            <person name="Lapointe G."/>
        </authorList>
    </citation>
    <scope>NUCLEOTIDE SEQUENCE [LARGE SCALE GENOMIC DNA]</scope>
    <source>
        <strain evidence="5 6">3CT49</strain>
    </source>
</reference>
<proteinExistence type="predicted"/>
<dbReference type="Gene3D" id="3.30.457.10">
    <property type="entry name" value="Copper amine oxidase-like, N-terminal domain"/>
    <property type="match status" value="2"/>
</dbReference>
<evidence type="ECO:0000313" key="5">
    <source>
        <dbReference type="EMBL" id="MUG21404.1"/>
    </source>
</evidence>
<dbReference type="AlphaFoldDB" id="A0A6N8EPI5"/>
<gene>
    <name evidence="5" type="ORF">GNQ08_03025</name>
</gene>
<comment type="caution">
    <text evidence="5">The sequence shown here is derived from an EMBL/GenBank/DDBJ whole genome shotgun (WGS) entry which is preliminary data.</text>
</comment>
<feature type="chain" id="PRO_5026820066" description="Copper amine oxidase-like N-terminal domain-containing protein" evidence="3">
    <location>
        <begin position="33"/>
        <end position="557"/>
    </location>
</feature>